<accession>A0AAV3NNJ2</accession>
<dbReference type="AlphaFoldDB" id="A0AAV3NNJ2"/>
<dbReference type="Proteomes" id="UP001454036">
    <property type="component" value="Unassembled WGS sequence"/>
</dbReference>
<evidence type="ECO:0000256" key="1">
    <source>
        <dbReference type="SAM" id="MobiDB-lite"/>
    </source>
</evidence>
<feature type="region of interest" description="Disordered" evidence="1">
    <location>
        <begin position="1"/>
        <end position="28"/>
    </location>
</feature>
<keyword evidence="3" id="KW-1185">Reference proteome</keyword>
<comment type="caution">
    <text evidence="2">The sequence shown here is derived from an EMBL/GenBank/DDBJ whole genome shotgun (WGS) entry which is preliminary data.</text>
</comment>
<reference evidence="2 3" key="1">
    <citation type="submission" date="2024-01" db="EMBL/GenBank/DDBJ databases">
        <title>The complete chloroplast genome sequence of Lithospermum erythrorhizon: insights into the phylogenetic relationship among Boraginaceae species and the maternal lineages of purple gromwells.</title>
        <authorList>
            <person name="Okada T."/>
            <person name="Watanabe K."/>
        </authorList>
    </citation>
    <scope>NUCLEOTIDE SEQUENCE [LARGE SCALE GENOMIC DNA]</scope>
</reference>
<gene>
    <name evidence="2" type="ORF">LIER_02174</name>
</gene>
<proteinExistence type="predicted"/>
<protein>
    <submittedName>
        <fullName evidence="2">Uncharacterized protein</fullName>
    </submittedName>
</protein>
<organism evidence="2 3">
    <name type="scientific">Lithospermum erythrorhizon</name>
    <name type="common">Purple gromwell</name>
    <name type="synonym">Lithospermum officinale var. erythrorhizon</name>
    <dbReference type="NCBI Taxonomy" id="34254"/>
    <lineage>
        <taxon>Eukaryota</taxon>
        <taxon>Viridiplantae</taxon>
        <taxon>Streptophyta</taxon>
        <taxon>Embryophyta</taxon>
        <taxon>Tracheophyta</taxon>
        <taxon>Spermatophyta</taxon>
        <taxon>Magnoliopsida</taxon>
        <taxon>eudicotyledons</taxon>
        <taxon>Gunneridae</taxon>
        <taxon>Pentapetalae</taxon>
        <taxon>asterids</taxon>
        <taxon>lamiids</taxon>
        <taxon>Boraginales</taxon>
        <taxon>Boraginaceae</taxon>
        <taxon>Boraginoideae</taxon>
        <taxon>Lithospermeae</taxon>
        <taxon>Lithospermum</taxon>
    </lineage>
</organism>
<dbReference type="EMBL" id="BAABME010000231">
    <property type="protein sequence ID" value="GAA0140910.1"/>
    <property type="molecule type" value="Genomic_DNA"/>
</dbReference>
<name>A0AAV3NNJ2_LITER</name>
<evidence type="ECO:0000313" key="2">
    <source>
        <dbReference type="EMBL" id="GAA0140910.1"/>
    </source>
</evidence>
<evidence type="ECO:0000313" key="3">
    <source>
        <dbReference type="Proteomes" id="UP001454036"/>
    </source>
</evidence>
<sequence length="88" mass="9350">MPEYDEDNGEHVDNSGGAADFTDSKSQRIRDSSSCTYSNLFGNTGLVSGAAPAFPGLFPTMLPLAGQFGTLPVMPIQAMTQQATRHAR</sequence>